<keyword evidence="2" id="KW-1185">Reference proteome</keyword>
<protein>
    <submittedName>
        <fullName evidence="1">Uncharacterized protein</fullName>
    </submittedName>
</protein>
<comment type="caution">
    <text evidence="1">The sequence shown here is derived from an EMBL/GenBank/DDBJ whole genome shotgun (WGS) entry which is preliminary data.</text>
</comment>
<gene>
    <name evidence="1" type="ORF">XSR1_30051</name>
</gene>
<organism evidence="1 2">
    <name type="scientific">Xenorhabdus szentirmaii DSM 16338</name>
    <dbReference type="NCBI Taxonomy" id="1427518"/>
    <lineage>
        <taxon>Bacteria</taxon>
        <taxon>Pseudomonadati</taxon>
        <taxon>Pseudomonadota</taxon>
        <taxon>Gammaproteobacteria</taxon>
        <taxon>Enterobacterales</taxon>
        <taxon>Morganellaceae</taxon>
        <taxon>Xenorhabdus</taxon>
    </lineage>
</organism>
<reference evidence="1" key="1">
    <citation type="submission" date="2013-11" db="EMBL/GenBank/DDBJ databases">
        <title>Draft genome sequence and annotation of the entomopathogenic bacteria, Xenorhabdus cabanillasi strain JM26 and Xenorhabdus szentirmai strain DSM 16338.</title>
        <authorList>
            <person name="Gualtieri M."/>
            <person name="Ogier J.C."/>
            <person name="Pages S."/>
            <person name="Givaudan A."/>
            <person name="Gaudriault S."/>
        </authorList>
    </citation>
    <scope>NUCLEOTIDE SEQUENCE [LARGE SCALE GENOMIC DNA]</scope>
    <source>
        <strain evidence="1">DSM 16338</strain>
    </source>
</reference>
<dbReference type="EMBL" id="CBXF010000088">
    <property type="protein sequence ID" value="CDL83195.1"/>
    <property type="molecule type" value="Genomic_DNA"/>
</dbReference>
<dbReference type="Proteomes" id="UP000019202">
    <property type="component" value="Unassembled WGS sequence"/>
</dbReference>
<dbReference type="AlphaFoldDB" id="W1J150"/>
<dbReference type="STRING" id="1427518.XSR1_30051"/>
<evidence type="ECO:0000313" key="1">
    <source>
        <dbReference type="EMBL" id="CDL83195.1"/>
    </source>
</evidence>
<evidence type="ECO:0000313" key="2">
    <source>
        <dbReference type="Proteomes" id="UP000019202"/>
    </source>
</evidence>
<sequence>MTFYYCLSEKAGINKEISNPPHPIKTGIIKMKICDGSIPYRYCTRMWGEIC</sequence>
<name>W1J150_9GAMM</name>
<proteinExistence type="predicted"/>
<accession>W1J150</accession>